<dbReference type="InterPro" id="IPR011989">
    <property type="entry name" value="ARM-like"/>
</dbReference>
<evidence type="ECO:0000256" key="1">
    <source>
        <dbReference type="SAM" id="MobiDB-lite"/>
    </source>
</evidence>
<reference evidence="2" key="2">
    <citation type="submission" date="2021-09" db="EMBL/GenBank/DDBJ databases">
        <authorList>
            <person name="Jia N."/>
            <person name="Wang J."/>
            <person name="Shi W."/>
            <person name="Du L."/>
            <person name="Sun Y."/>
            <person name="Zhan W."/>
            <person name="Jiang J."/>
            <person name="Wang Q."/>
            <person name="Zhang B."/>
            <person name="Ji P."/>
            <person name="Sakyi L.B."/>
            <person name="Cui X."/>
            <person name="Yuan T."/>
            <person name="Jiang B."/>
            <person name="Yang W."/>
            <person name="Lam T.T.-Y."/>
            <person name="Chang Q."/>
            <person name="Ding S."/>
            <person name="Wang X."/>
            <person name="Zhu J."/>
            <person name="Ruan X."/>
            <person name="Zhao L."/>
            <person name="Wei J."/>
            <person name="Que T."/>
            <person name="Du C."/>
            <person name="Cheng J."/>
            <person name="Dai P."/>
            <person name="Han X."/>
            <person name="Huang E."/>
            <person name="Gao Y."/>
            <person name="Liu J."/>
            <person name="Shao H."/>
            <person name="Ye R."/>
            <person name="Li L."/>
            <person name="Wei W."/>
            <person name="Wang X."/>
            <person name="Wang C."/>
            <person name="Huo Q."/>
            <person name="Li W."/>
            <person name="Guo W."/>
            <person name="Chen H."/>
            <person name="Chen S."/>
            <person name="Zhou L."/>
            <person name="Zhou L."/>
            <person name="Ni X."/>
            <person name="Tian J."/>
            <person name="Zhou Y."/>
            <person name="Sheng Y."/>
            <person name="Liu T."/>
            <person name="Pan Y."/>
            <person name="Xia L."/>
            <person name="Li J."/>
            <person name="Zhao F."/>
            <person name="Cao W."/>
        </authorList>
    </citation>
    <scope>NUCLEOTIDE SEQUENCE</scope>
    <source>
        <strain evidence="2">Rmic-2018</strain>
        <tissue evidence="2">Larvae</tissue>
    </source>
</reference>
<gene>
    <name evidence="2" type="ORF">HPB51_011284</name>
</gene>
<dbReference type="VEuPathDB" id="VectorBase:LOC119183523"/>
<organism evidence="2 3">
    <name type="scientific">Rhipicephalus microplus</name>
    <name type="common">Cattle tick</name>
    <name type="synonym">Boophilus microplus</name>
    <dbReference type="NCBI Taxonomy" id="6941"/>
    <lineage>
        <taxon>Eukaryota</taxon>
        <taxon>Metazoa</taxon>
        <taxon>Ecdysozoa</taxon>
        <taxon>Arthropoda</taxon>
        <taxon>Chelicerata</taxon>
        <taxon>Arachnida</taxon>
        <taxon>Acari</taxon>
        <taxon>Parasitiformes</taxon>
        <taxon>Ixodida</taxon>
        <taxon>Ixodoidea</taxon>
        <taxon>Ixodidae</taxon>
        <taxon>Rhipicephalinae</taxon>
        <taxon>Rhipicephalus</taxon>
        <taxon>Boophilus</taxon>
    </lineage>
</organism>
<keyword evidence="3" id="KW-1185">Reference proteome</keyword>
<sequence length="125" mass="14088">MAQQILQQSKEAEAAVADALECWNTPPRKNRYNAFDDQSDESETSSVCSDRSFSSYNRGGYEGHIPVQDVPTILKHLSSIHWSDRKEGLLGLLSVLRSGRTLSLPDLKKVTDMFTKMFMDPHTKV</sequence>
<proteinExistence type="predicted"/>
<comment type="caution">
    <text evidence="2">The sequence shown here is derived from an EMBL/GenBank/DDBJ whole genome shotgun (WGS) entry which is preliminary data.</text>
</comment>
<evidence type="ECO:0000313" key="3">
    <source>
        <dbReference type="Proteomes" id="UP000821866"/>
    </source>
</evidence>
<dbReference type="AlphaFoldDB" id="A0A9J6DMV6"/>
<dbReference type="EMBL" id="JABSTU010000008">
    <property type="protein sequence ID" value="KAH8023170.1"/>
    <property type="molecule type" value="Genomic_DNA"/>
</dbReference>
<protein>
    <submittedName>
        <fullName evidence="2">Uncharacterized protein</fullName>
    </submittedName>
</protein>
<dbReference type="Gene3D" id="1.25.10.10">
    <property type="entry name" value="Leucine-rich Repeat Variant"/>
    <property type="match status" value="1"/>
</dbReference>
<dbReference type="Proteomes" id="UP000821866">
    <property type="component" value="Chromosome 6"/>
</dbReference>
<feature type="region of interest" description="Disordered" evidence="1">
    <location>
        <begin position="28"/>
        <end position="50"/>
    </location>
</feature>
<accession>A0A9J6DMV6</accession>
<name>A0A9J6DMV6_RHIMP</name>
<reference evidence="2" key="1">
    <citation type="journal article" date="2020" name="Cell">
        <title>Large-Scale Comparative Analyses of Tick Genomes Elucidate Their Genetic Diversity and Vector Capacities.</title>
        <authorList>
            <consortium name="Tick Genome and Microbiome Consortium (TIGMIC)"/>
            <person name="Jia N."/>
            <person name="Wang J."/>
            <person name="Shi W."/>
            <person name="Du L."/>
            <person name="Sun Y."/>
            <person name="Zhan W."/>
            <person name="Jiang J.F."/>
            <person name="Wang Q."/>
            <person name="Zhang B."/>
            <person name="Ji P."/>
            <person name="Bell-Sakyi L."/>
            <person name="Cui X.M."/>
            <person name="Yuan T.T."/>
            <person name="Jiang B.G."/>
            <person name="Yang W.F."/>
            <person name="Lam T.T."/>
            <person name="Chang Q.C."/>
            <person name="Ding S.J."/>
            <person name="Wang X.J."/>
            <person name="Zhu J.G."/>
            <person name="Ruan X.D."/>
            <person name="Zhao L."/>
            <person name="Wei J.T."/>
            <person name="Ye R.Z."/>
            <person name="Que T.C."/>
            <person name="Du C.H."/>
            <person name="Zhou Y.H."/>
            <person name="Cheng J.X."/>
            <person name="Dai P.F."/>
            <person name="Guo W.B."/>
            <person name="Han X.H."/>
            <person name="Huang E.J."/>
            <person name="Li L.F."/>
            <person name="Wei W."/>
            <person name="Gao Y.C."/>
            <person name="Liu J.Z."/>
            <person name="Shao H.Z."/>
            <person name="Wang X."/>
            <person name="Wang C.C."/>
            <person name="Yang T.C."/>
            <person name="Huo Q.B."/>
            <person name="Li W."/>
            <person name="Chen H.Y."/>
            <person name="Chen S.E."/>
            <person name="Zhou L.G."/>
            <person name="Ni X.B."/>
            <person name="Tian J.H."/>
            <person name="Sheng Y."/>
            <person name="Liu T."/>
            <person name="Pan Y.S."/>
            <person name="Xia L.Y."/>
            <person name="Li J."/>
            <person name="Zhao F."/>
            <person name="Cao W.C."/>
        </authorList>
    </citation>
    <scope>NUCLEOTIDE SEQUENCE</scope>
    <source>
        <strain evidence="2">Rmic-2018</strain>
    </source>
</reference>
<evidence type="ECO:0000313" key="2">
    <source>
        <dbReference type="EMBL" id="KAH8023170.1"/>
    </source>
</evidence>